<reference evidence="15 16" key="1">
    <citation type="submission" date="2024-11" db="EMBL/GenBank/DDBJ databases">
        <title>Adaptive evolution of stress response genes in parasites aligns with host niche diversity.</title>
        <authorList>
            <person name="Hahn C."/>
            <person name="Resl P."/>
        </authorList>
    </citation>
    <scope>NUCLEOTIDE SEQUENCE [LARGE SCALE GENOMIC DNA]</scope>
    <source>
        <strain evidence="15">EGGRZ-B1_66</strain>
        <tissue evidence="15">Body</tissue>
    </source>
</reference>
<name>A0ABD2QA63_9PLAT</name>
<keyword evidence="10" id="KW-0067">ATP-binding</keyword>
<evidence type="ECO:0000256" key="3">
    <source>
        <dbReference type="ARBA" id="ARBA00012401"/>
    </source>
</evidence>
<keyword evidence="7" id="KW-0732">Signal</keyword>
<evidence type="ECO:0000256" key="9">
    <source>
        <dbReference type="ARBA" id="ARBA00022777"/>
    </source>
</evidence>
<evidence type="ECO:0000256" key="8">
    <source>
        <dbReference type="ARBA" id="ARBA00022741"/>
    </source>
</evidence>
<dbReference type="PROSITE" id="PS50011">
    <property type="entry name" value="PROTEIN_KINASE_DOM"/>
    <property type="match status" value="1"/>
</dbReference>
<dbReference type="EMBL" id="JBJKFK010000539">
    <property type="protein sequence ID" value="KAL3316439.1"/>
    <property type="molecule type" value="Genomic_DNA"/>
</dbReference>
<evidence type="ECO:0000313" key="16">
    <source>
        <dbReference type="Proteomes" id="UP001626550"/>
    </source>
</evidence>
<evidence type="ECO:0000256" key="4">
    <source>
        <dbReference type="ARBA" id="ARBA00022527"/>
    </source>
</evidence>
<evidence type="ECO:0000256" key="2">
    <source>
        <dbReference type="ARBA" id="ARBA00009605"/>
    </source>
</evidence>
<keyword evidence="16" id="KW-1185">Reference proteome</keyword>
<evidence type="ECO:0000256" key="13">
    <source>
        <dbReference type="ARBA" id="ARBA00023170"/>
    </source>
</evidence>
<keyword evidence="8" id="KW-0547">Nucleotide-binding</keyword>
<dbReference type="GO" id="GO:0004675">
    <property type="term" value="F:transmembrane receptor protein serine/threonine kinase activity"/>
    <property type="evidence" value="ECO:0007669"/>
    <property type="project" value="UniProtKB-EC"/>
</dbReference>
<gene>
    <name evidence="15" type="ORF">Ciccas_004913</name>
</gene>
<comment type="similarity">
    <text evidence="2">Belongs to the protein kinase superfamily. TKL Ser/Thr protein kinase family. TGFB receptor subfamily.</text>
</comment>
<proteinExistence type="inferred from homology"/>
<dbReference type="GO" id="GO:0016020">
    <property type="term" value="C:membrane"/>
    <property type="evidence" value="ECO:0007669"/>
    <property type="project" value="UniProtKB-SubCell"/>
</dbReference>
<comment type="caution">
    <text evidence="15">The sequence shown here is derived from an EMBL/GenBank/DDBJ whole genome shotgun (WGS) entry which is preliminary data.</text>
</comment>
<feature type="domain" description="Protein kinase" evidence="14">
    <location>
        <begin position="1"/>
        <end position="328"/>
    </location>
</feature>
<evidence type="ECO:0000256" key="7">
    <source>
        <dbReference type="ARBA" id="ARBA00022729"/>
    </source>
</evidence>
<evidence type="ECO:0000259" key="14">
    <source>
        <dbReference type="PROSITE" id="PS50011"/>
    </source>
</evidence>
<keyword evidence="6" id="KW-0812">Transmembrane</keyword>
<evidence type="ECO:0000256" key="5">
    <source>
        <dbReference type="ARBA" id="ARBA00022679"/>
    </source>
</evidence>
<comment type="subcellular location">
    <subcellularLocation>
        <location evidence="1">Membrane</location>
        <topology evidence="1">Single-pass type I membrane protein</topology>
    </subcellularLocation>
</comment>
<dbReference type="PANTHER" id="PTHR23255">
    <property type="entry name" value="TRANSFORMING GROWTH FACTOR-BETA RECEPTOR TYPE I AND II"/>
    <property type="match status" value="1"/>
</dbReference>
<dbReference type="Gene3D" id="1.10.510.10">
    <property type="entry name" value="Transferase(Phosphotransferase) domain 1"/>
    <property type="match status" value="1"/>
</dbReference>
<dbReference type="Proteomes" id="UP001626550">
    <property type="component" value="Unassembled WGS sequence"/>
</dbReference>
<keyword evidence="11" id="KW-1133">Transmembrane helix</keyword>
<evidence type="ECO:0000256" key="1">
    <source>
        <dbReference type="ARBA" id="ARBA00004479"/>
    </source>
</evidence>
<dbReference type="EC" id="2.7.11.30" evidence="3"/>
<keyword evidence="9" id="KW-0418">Kinase</keyword>
<evidence type="ECO:0000256" key="6">
    <source>
        <dbReference type="ARBA" id="ARBA00022692"/>
    </source>
</evidence>
<dbReference type="GO" id="GO:0005524">
    <property type="term" value="F:ATP binding"/>
    <property type="evidence" value="ECO:0007669"/>
    <property type="project" value="UniProtKB-KW"/>
</dbReference>
<keyword evidence="5" id="KW-0808">Transferase</keyword>
<evidence type="ECO:0000256" key="10">
    <source>
        <dbReference type="ARBA" id="ARBA00022840"/>
    </source>
</evidence>
<evidence type="ECO:0000313" key="15">
    <source>
        <dbReference type="EMBL" id="KAL3316439.1"/>
    </source>
</evidence>
<dbReference type="SUPFAM" id="SSF56112">
    <property type="entry name" value="Protein kinase-like (PK-like)"/>
    <property type="match status" value="1"/>
</dbReference>
<keyword evidence="12" id="KW-0472">Membrane</keyword>
<dbReference type="AlphaFoldDB" id="A0ABD2QA63"/>
<dbReference type="InterPro" id="IPR000333">
    <property type="entry name" value="TGFB_receptor"/>
</dbReference>
<keyword evidence="13" id="KW-0675">Receptor</keyword>
<organism evidence="15 16">
    <name type="scientific">Cichlidogyrus casuarinus</name>
    <dbReference type="NCBI Taxonomy" id="1844966"/>
    <lineage>
        <taxon>Eukaryota</taxon>
        <taxon>Metazoa</taxon>
        <taxon>Spiralia</taxon>
        <taxon>Lophotrochozoa</taxon>
        <taxon>Platyhelminthes</taxon>
        <taxon>Monogenea</taxon>
        <taxon>Monopisthocotylea</taxon>
        <taxon>Dactylogyridea</taxon>
        <taxon>Ancyrocephalidae</taxon>
        <taxon>Cichlidogyrus</taxon>
    </lineage>
</organism>
<dbReference type="InterPro" id="IPR011009">
    <property type="entry name" value="Kinase-like_dom_sf"/>
</dbReference>
<evidence type="ECO:0000256" key="12">
    <source>
        <dbReference type="ARBA" id="ARBA00023136"/>
    </source>
</evidence>
<accession>A0ABD2QA63</accession>
<dbReference type="PANTHER" id="PTHR23255:SF72">
    <property type="entry name" value="RECEPTOR PROTEIN SERINE_THREONINE KINASE"/>
    <property type="match status" value="1"/>
</dbReference>
<evidence type="ECO:0000256" key="11">
    <source>
        <dbReference type="ARBA" id="ARBA00022989"/>
    </source>
</evidence>
<sequence length="328" mass="37701">MPKTHYYYNPLVDFKGTFLPNNLWISGRKVSFVRMIERQAFKEFWLVDHGNEQMTISLYNQDSFSGISAWHRINKLSKNVLLRSAYIDSILGIDYALTLNKFYPNGTLGDLLRTTSWNDDAIGEKIRVLYSIISTIAAGLSYLHSGSKGKPGLAHRDLHPNCIYLEQEWNCVIGSLDMCVARTTDPVGACVRDLFKEYQLYVKAPGDQFSPLETRFSSILHTSLHDPPLWWPVLAFTVTDPAYAAPEIGNEHLDPFDLEVHQRMDMYALGLIVRDQLRWVLKRDLLKEERVDGLEGLFSLMWECLDDDASLRPTSLRFFKTLKQQTDL</sequence>
<protein>
    <recommendedName>
        <fullName evidence="3">receptor protein serine/threonine kinase</fullName>
        <ecNumber evidence="3">2.7.11.30</ecNumber>
    </recommendedName>
</protein>
<keyword evidence="4" id="KW-0723">Serine/threonine-protein kinase</keyword>
<dbReference type="InterPro" id="IPR000719">
    <property type="entry name" value="Prot_kinase_dom"/>
</dbReference>